<dbReference type="EMBL" id="JAAZWO010000002">
    <property type="protein sequence ID" value="MBC2396700.1"/>
    <property type="molecule type" value="Genomic_DNA"/>
</dbReference>
<proteinExistence type="predicted"/>
<gene>
    <name evidence="2" type="ORF">HGG79_02745</name>
</gene>
<feature type="transmembrane region" description="Helical" evidence="1">
    <location>
        <begin position="54"/>
        <end position="72"/>
    </location>
</feature>
<dbReference type="AlphaFoldDB" id="A0A923J0G1"/>
<name>A0A923J0G1_CLOTT</name>
<reference evidence="2 3" key="1">
    <citation type="submission" date="2020-04" db="EMBL/GenBank/DDBJ databases">
        <title>Genomic insights into acetone-butanol-ethanol (ABE) fermentation by sequencing solventogenic clostridia strains.</title>
        <authorList>
            <person name="Brown S."/>
        </authorList>
    </citation>
    <scope>NUCLEOTIDE SEQUENCE [LARGE SCALE GENOMIC DNA]</scope>
    <source>
        <strain evidence="2 3">DJ011</strain>
    </source>
</reference>
<evidence type="ECO:0000313" key="2">
    <source>
        <dbReference type="EMBL" id="MBC2396700.1"/>
    </source>
</evidence>
<keyword evidence="1" id="KW-0472">Membrane</keyword>
<feature type="transmembrane region" description="Helical" evidence="1">
    <location>
        <begin position="165"/>
        <end position="183"/>
    </location>
</feature>
<feature type="transmembrane region" description="Helical" evidence="1">
    <location>
        <begin position="134"/>
        <end position="158"/>
    </location>
</feature>
<protein>
    <submittedName>
        <fullName evidence="2">Uncharacterized protein</fullName>
    </submittedName>
</protein>
<dbReference type="Proteomes" id="UP000563151">
    <property type="component" value="Unassembled WGS sequence"/>
</dbReference>
<evidence type="ECO:0000313" key="3">
    <source>
        <dbReference type="Proteomes" id="UP000563151"/>
    </source>
</evidence>
<organism evidence="2 3">
    <name type="scientific">Clostridium tetanomorphum</name>
    <dbReference type="NCBI Taxonomy" id="1553"/>
    <lineage>
        <taxon>Bacteria</taxon>
        <taxon>Bacillati</taxon>
        <taxon>Bacillota</taxon>
        <taxon>Clostridia</taxon>
        <taxon>Eubacteriales</taxon>
        <taxon>Clostridiaceae</taxon>
        <taxon>Clostridium</taxon>
    </lineage>
</organism>
<keyword evidence="3" id="KW-1185">Reference proteome</keyword>
<comment type="caution">
    <text evidence="2">The sequence shown here is derived from an EMBL/GenBank/DDBJ whole genome shotgun (WGS) entry which is preliminary data.</text>
</comment>
<sequence length="220" mass="25748">MNSAQLLKRQRFKYMLKLIFASERRILSLLLIVFEVLLLSLSLALPQSYEQLFFLQLYFYIASIISIVTSICNDLNCFVSLEYRRKEIYDNIFKIFLGISIIASMLVIIFLNAISLKKQGIVFLGIEFYKVNIFSSGIIFLLSFIFFMLISVLVNGFAIMSFGNIKYWPLVFIALWFLLGKIYDFKFFISKLSIPLFVIAVAFIYLFYKYGLKIFKNKDV</sequence>
<accession>A0A923J0G1</accession>
<keyword evidence="1" id="KW-0812">Transmembrane</keyword>
<evidence type="ECO:0000256" key="1">
    <source>
        <dbReference type="SAM" id="Phobius"/>
    </source>
</evidence>
<dbReference type="RefSeq" id="WP_035149105.1">
    <property type="nucleotide sequence ID" value="NZ_JAAZWO010000002.1"/>
</dbReference>
<keyword evidence="1" id="KW-1133">Transmembrane helix</keyword>
<feature type="transmembrane region" description="Helical" evidence="1">
    <location>
        <begin position="92"/>
        <end position="114"/>
    </location>
</feature>
<feature type="transmembrane region" description="Helical" evidence="1">
    <location>
        <begin position="189"/>
        <end position="208"/>
    </location>
</feature>